<feature type="transmembrane region" description="Helical" evidence="1">
    <location>
        <begin position="161"/>
        <end position="183"/>
    </location>
</feature>
<dbReference type="KEGG" id="far:ABE41_011915"/>
<feature type="transmembrane region" description="Helical" evidence="1">
    <location>
        <begin position="6"/>
        <end position="22"/>
    </location>
</feature>
<feature type="transmembrane region" description="Helical" evidence="1">
    <location>
        <begin position="130"/>
        <end position="149"/>
    </location>
</feature>
<feature type="transmembrane region" description="Helical" evidence="1">
    <location>
        <begin position="104"/>
        <end position="123"/>
    </location>
</feature>
<accession>A0A1B1Z5F7</accession>
<feature type="transmembrane region" description="Helical" evidence="1">
    <location>
        <begin position="29"/>
        <end position="46"/>
    </location>
</feature>
<dbReference type="OrthoDB" id="2965169at2"/>
<name>A0A1B1Z5F7_9BACL</name>
<dbReference type="Proteomes" id="UP000077412">
    <property type="component" value="Chromosome"/>
</dbReference>
<keyword evidence="1" id="KW-0812">Transmembrane</keyword>
<dbReference type="AlphaFoldDB" id="A0A1B1Z5F7"/>
<reference evidence="2 3" key="1">
    <citation type="submission" date="2016-08" db="EMBL/GenBank/DDBJ databases">
        <title>Complete genome sequence of Fictibacillus arsenicus G25-54, a strain with toxicity to nematodes and a potential arsenic-resistance activity.</title>
        <authorList>
            <person name="Zheng Z."/>
        </authorList>
    </citation>
    <scope>NUCLEOTIDE SEQUENCE [LARGE SCALE GENOMIC DNA]</scope>
    <source>
        <strain evidence="2 3">G25-54</strain>
    </source>
</reference>
<keyword evidence="3" id="KW-1185">Reference proteome</keyword>
<dbReference type="InterPro" id="IPR014617">
    <property type="entry name" value="YphA_Bacsu"/>
</dbReference>
<evidence type="ECO:0000256" key="1">
    <source>
        <dbReference type="SAM" id="Phobius"/>
    </source>
</evidence>
<dbReference type="RefSeq" id="WP_066290509.1">
    <property type="nucleotide sequence ID" value="NZ_CP016761.1"/>
</dbReference>
<dbReference type="PIRSF" id="PIRSF036710">
    <property type="entry name" value="YphA_Bacsu"/>
    <property type="match status" value="1"/>
</dbReference>
<evidence type="ECO:0000313" key="3">
    <source>
        <dbReference type="Proteomes" id="UP000077412"/>
    </source>
</evidence>
<dbReference type="EMBL" id="CP016761">
    <property type="protein sequence ID" value="ANX12717.1"/>
    <property type="molecule type" value="Genomic_DNA"/>
</dbReference>
<keyword evidence="1" id="KW-1133">Transmembrane helix</keyword>
<sequence>MNDGILFYWFMWIGWVVTTFLFEKNQFRNTVIFILLPGIILSGYDISFSLGTINAAFAYFLIIGLVHVIRSTGELLYYLAVSFIIAVSYVMLQIFALYDPAKLFIDKKYLLIIFLAAMLFLILKRNIDLFYVPLIGIFIGDSLYQLLILRLTGYLEIGSMFVLDLLASTTMILFCMVILVDMFKKLRRVSYKKVNPAKPI</sequence>
<organism evidence="2 3">
    <name type="scientific">Fictibacillus arsenicus</name>
    <dbReference type="NCBI Taxonomy" id="255247"/>
    <lineage>
        <taxon>Bacteria</taxon>
        <taxon>Bacillati</taxon>
        <taxon>Bacillota</taxon>
        <taxon>Bacilli</taxon>
        <taxon>Bacillales</taxon>
        <taxon>Fictibacillaceae</taxon>
        <taxon>Fictibacillus</taxon>
    </lineage>
</organism>
<keyword evidence="1" id="KW-0472">Membrane</keyword>
<dbReference type="STRING" id="255247.ABE41_011915"/>
<feature type="transmembrane region" description="Helical" evidence="1">
    <location>
        <begin position="52"/>
        <end position="69"/>
    </location>
</feature>
<dbReference type="Pfam" id="PF24124">
    <property type="entry name" value="YphA"/>
    <property type="match status" value="1"/>
</dbReference>
<gene>
    <name evidence="2" type="ORF">ABE41_011915</name>
</gene>
<proteinExistence type="predicted"/>
<protein>
    <submittedName>
        <fullName evidence="2">Uncharacterized protein</fullName>
    </submittedName>
</protein>
<feature type="transmembrane region" description="Helical" evidence="1">
    <location>
        <begin position="76"/>
        <end position="98"/>
    </location>
</feature>
<evidence type="ECO:0000313" key="2">
    <source>
        <dbReference type="EMBL" id="ANX12717.1"/>
    </source>
</evidence>